<feature type="signal peptide" evidence="2">
    <location>
        <begin position="1"/>
        <end position="17"/>
    </location>
</feature>
<evidence type="ECO:0000313" key="5">
    <source>
        <dbReference type="Proteomes" id="UP000737171"/>
    </source>
</evidence>
<dbReference type="Gene3D" id="1.20.1270.180">
    <property type="match status" value="1"/>
</dbReference>
<evidence type="ECO:0000313" key="4">
    <source>
        <dbReference type="EMBL" id="NRF70284.1"/>
    </source>
</evidence>
<dbReference type="Proteomes" id="UP000737171">
    <property type="component" value="Unassembled WGS sequence"/>
</dbReference>
<accession>A0ABX2EP73</accession>
<sequence>MLARSLLLLLFLGSAQAASFDCAKAGTQVERLICTNAELSDLDELLAEMFQLELEREHAAQRLKSAQRAWLVTRNQCTDMPCIKQRHDERIAELACDRDGRMAGSALGSNRCTSFQLRLLERQLPPLEERRRTLVVDSSNNREHAQRVLAQEVTAWRTYRDATCALYGETEGGSDGWKNAFAGACLLEETKKRIANLRSEVGKK</sequence>
<name>A0ABX2EP73_9BURK</name>
<feature type="domain" description="Lysozyme inhibitor LprI-like N-terminal" evidence="3">
    <location>
        <begin position="96"/>
        <end position="197"/>
    </location>
</feature>
<evidence type="ECO:0000256" key="2">
    <source>
        <dbReference type="SAM" id="SignalP"/>
    </source>
</evidence>
<dbReference type="Pfam" id="PF07007">
    <property type="entry name" value="LprI"/>
    <property type="match status" value="2"/>
</dbReference>
<evidence type="ECO:0000259" key="3">
    <source>
        <dbReference type="Pfam" id="PF07007"/>
    </source>
</evidence>
<dbReference type="PANTHER" id="PTHR37549">
    <property type="entry name" value="LIPOPROTEIN LPRI"/>
    <property type="match status" value="1"/>
</dbReference>
<reference evidence="4 5" key="1">
    <citation type="submission" date="2020-05" db="EMBL/GenBank/DDBJ databases">
        <title>Aquincola sp. isolate from soil.</title>
        <authorList>
            <person name="Han J."/>
            <person name="Kim D.-U."/>
        </authorList>
    </citation>
    <scope>NUCLEOTIDE SEQUENCE [LARGE SCALE GENOMIC DNA]</scope>
    <source>
        <strain evidence="4 5">S2</strain>
    </source>
</reference>
<feature type="coiled-coil region" evidence="1">
    <location>
        <begin position="42"/>
        <end position="69"/>
    </location>
</feature>
<comment type="caution">
    <text evidence="4">The sequence shown here is derived from an EMBL/GenBank/DDBJ whole genome shotgun (WGS) entry which is preliminary data.</text>
</comment>
<dbReference type="PANTHER" id="PTHR37549:SF1">
    <property type="entry name" value="LIPOPROTEIN LPRI"/>
    <property type="match status" value="1"/>
</dbReference>
<feature type="domain" description="Lysozyme inhibitor LprI-like N-terminal" evidence="3">
    <location>
        <begin position="23"/>
        <end position="77"/>
    </location>
</feature>
<dbReference type="EMBL" id="JABRWJ010000008">
    <property type="protein sequence ID" value="NRF70284.1"/>
    <property type="molecule type" value="Genomic_DNA"/>
</dbReference>
<keyword evidence="5" id="KW-1185">Reference proteome</keyword>
<feature type="chain" id="PRO_5046482887" evidence="2">
    <location>
        <begin position="18"/>
        <end position="204"/>
    </location>
</feature>
<evidence type="ECO:0000256" key="1">
    <source>
        <dbReference type="SAM" id="Coils"/>
    </source>
</evidence>
<proteinExistence type="predicted"/>
<organism evidence="4 5">
    <name type="scientific">Pseudaquabacterium terrae</name>
    <dbReference type="NCBI Taxonomy" id="2732868"/>
    <lineage>
        <taxon>Bacteria</taxon>
        <taxon>Pseudomonadati</taxon>
        <taxon>Pseudomonadota</taxon>
        <taxon>Betaproteobacteria</taxon>
        <taxon>Burkholderiales</taxon>
        <taxon>Sphaerotilaceae</taxon>
        <taxon>Pseudaquabacterium</taxon>
    </lineage>
</organism>
<dbReference type="InterPro" id="IPR052755">
    <property type="entry name" value="Lysozyme_Inhibitor_LprI"/>
</dbReference>
<dbReference type="RefSeq" id="WP_173129014.1">
    <property type="nucleotide sequence ID" value="NZ_JABRWJ010000008.1"/>
</dbReference>
<gene>
    <name evidence="4" type="ORF">HLB44_25065</name>
</gene>
<keyword evidence="1" id="KW-0175">Coiled coil</keyword>
<dbReference type="InterPro" id="IPR009739">
    <property type="entry name" value="LprI-like_N"/>
</dbReference>
<keyword evidence="2" id="KW-0732">Signal</keyword>
<protein>
    <submittedName>
        <fullName evidence="4">DUF1311 domain-containing protein</fullName>
    </submittedName>
</protein>